<reference evidence="1 2" key="1">
    <citation type="submission" date="2018-05" db="EMBL/GenBank/DDBJ databases">
        <title>Genomic analysis of Gracilibacillus dipsosauri DD1 reveals novel features of a salt-tolerant amylase.</title>
        <authorList>
            <person name="Deutch C.E."/>
            <person name="Yang S."/>
        </authorList>
    </citation>
    <scope>NUCLEOTIDE SEQUENCE [LARGE SCALE GENOMIC DNA]</scope>
    <source>
        <strain evidence="1 2">DD1</strain>
    </source>
</reference>
<dbReference type="EMBL" id="QGTD01000011">
    <property type="protein sequence ID" value="PWU67960.1"/>
    <property type="molecule type" value="Genomic_DNA"/>
</dbReference>
<dbReference type="Proteomes" id="UP000245624">
    <property type="component" value="Unassembled WGS sequence"/>
</dbReference>
<dbReference type="GO" id="GO:0005975">
    <property type="term" value="P:carbohydrate metabolic process"/>
    <property type="evidence" value="ECO:0007669"/>
    <property type="project" value="InterPro"/>
</dbReference>
<dbReference type="InterPro" id="IPR008928">
    <property type="entry name" value="6-hairpin_glycosidase_sf"/>
</dbReference>
<protein>
    <submittedName>
        <fullName evidence="1">Glycoside hydrolase family 65</fullName>
    </submittedName>
</protein>
<accession>A0A317KYV7</accession>
<dbReference type="InterPro" id="IPR012341">
    <property type="entry name" value="6hp_glycosidase-like_sf"/>
</dbReference>
<dbReference type="PANTHER" id="PTHR11051">
    <property type="entry name" value="GLYCOSYL HYDROLASE-RELATED"/>
    <property type="match status" value="1"/>
</dbReference>
<name>A0A317KYV7_9BACI</name>
<dbReference type="Gene3D" id="1.50.10.10">
    <property type="match status" value="1"/>
</dbReference>
<organism evidence="1 2">
    <name type="scientific">Gracilibacillus dipsosauri</name>
    <dbReference type="NCBI Taxonomy" id="178340"/>
    <lineage>
        <taxon>Bacteria</taxon>
        <taxon>Bacillati</taxon>
        <taxon>Bacillota</taxon>
        <taxon>Bacilli</taxon>
        <taxon>Bacillales</taxon>
        <taxon>Bacillaceae</taxon>
        <taxon>Gracilibacillus</taxon>
    </lineage>
</organism>
<dbReference type="SUPFAM" id="SSF48208">
    <property type="entry name" value="Six-hairpin glycosidases"/>
    <property type="match status" value="1"/>
</dbReference>
<evidence type="ECO:0000313" key="2">
    <source>
        <dbReference type="Proteomes" id="UP000245624"/>
    </source>
</evidence>
<sequence>MKTFEEETNLNRKKTVQKHNPKIHGIEPLSPLSIGNGEFGFSVDFTGLQTFPHLYETPLGTQSNWGWHDSGGKDLYTEQDIEYQAFNHYGRKIPYPMKPGEQAKAYHWLRQNPHRLQLGQISFQFLNDKGEEIDINEIKEIEQELDLWSGVINSRFLVCDEEVIVTTICDPVMDAIGVKVVSNLLQKGRLRILQSFPSPDISHNSWAKATKLNWDHQDRHESELIDQNEQEAHIKRVMDEDSYYVKWDINGASFTRLDRHFFQLVPPANEEYSFTVSFSPKKITNSHSVEAIIKGSERYWEDFWKSGSFVSFEGSTDTRATELERRIVLSQYLTNIHSSGSIPPQETGLMYNSWFGKAHLEMHWWHAAHFPLWGRSEKLEKSLEWYSNILPLARKLAREQGFEGARWPKMVGIDGRQSPSPVAPGLIWQQPHPIMLLELLYRANHEEEVIKQYKELVFETADFMADFAEWDEEQEVYVLGPPLIPAQECHRMEDSINPPYEVEYWKYGLEISIKWSERLGIHPKEKWLHVAENIKAPRVKDDVYLAHERCDNTFTEKNHDHPSMVAAFGILPGSLIDKEKMKLTLDKVKKEWQWDTAWGWDFPMCAMTAARLGEKELAVEFLLMDAVKNTYLPNGHNYQRPGLTVYLPGNGGLLTAIAMMVAGSDGVEQKEVVPGFPDNGKWNIQAEGFQAYI</sequence>
<dbReference type="GO" id="GO:0004553">
    <property type="term" value="F:hydrolase activity, hydrolyzing O-glycosyl compounds"/>
    <property type="evidence" value="ECO:0007669"/>
    <property type="project" value="TreeGrafter"/>
</dbReference>
<keyword evidence="1" id="KW-0378">Hydrolase</keyword>
<dbReference type="OrthoDB" id="127395at2"/>
<evidence type="ECO:0000313" key="1">
    <source>
        <dbReference type="EMBL" id="PWU67960.1"/>
    </source>
</evidence>
<dbReference type="AlphaFoldDB" id="A0A317KYV7"/>
<dbReference type="PANTHER" id="PTHR11051:SF8">
    <property type="entry name" value="PROTEIN-GLUCOSYLGALACTOSYLHYDROXYLYSINE GLUCOSIDASE"/>
    <property type="match status" value="1"/>
</dbReference>
<proteinExistence type="predicted"/>
<comment type="caution">
    <text evidence="1">The sequence shown here is derived from an EMBL/GenBank/DDBJ whole genome shotgun (WGS) entry which is preliminary data.</text>
</comment>
<keyword evidence="2" id="KW-1185">Reference proteome</keyword>
<gene>
    <name evidence="1" type="ORF">DLJ74_12715</name>
</gene>